<sequence>MDLLPFNDFRIGTGSVIEDFSTINNGVGHVVIGAHSLIGMSNVVIGPVTIGDNVIMAQHVVVSGLNHNYTDPALPISRQGVSVKAVVIEDDCWIGANAVITSGVTVGKHSVVAAGSVVTRDVPPFSVVAGNPARPVKRFDTGSGTWLRL</sequence>
<organism evidence="5 6">
    <name type="scientific">Ravibacter arvi</name>
    <dbReference type="NCBI Taxonomy" id="2051041"/>
    <lineage>
        <taxon>Bacteria</taxon>
        <taxon>Pseudomonadati</taxon>
        <taxon>Bacteroidota</taxon>
        <taxon>Cytophagia</taxon>
        <taxon>Cytophagales</taxon>
        <taxon>Spirosomataceae</taxon>
        <taxon>Ravibacter</taxon>
    </lineage>
</organism>
<dbReference type="PANTHER" id="PTHR23416">
    <property type="entry name" value="SIALIC ACID SYNTHASE-RELATED"/>
    <property type="match status" value="1"/>
</dbReference>
<protein>
    <recommendedName>
        <fullName evidence="7">Acetyltransferase</fullName>
    </recommendedName>
</protein>
<dbReference type="Gene3D" id="2.160.10.10">
    <property type="entry name" value="Hexapeptide repeat proteins"/>
    <property type="match status" value="1"/>
</dbReference>
<dbReference type="InterPro" id="IPR011004">
    <property type="entry name" value="Trimer_LpxA-like_sf"/>
</dbReference>
<dbReference type="InterPro" id="IPR018357">
    <property type="entry name" value="Hexapep_transf_CS"/>
</dbReference>
<reference evidence="6" key="1">
    <citation type="journal article" date="2019" name="Int. J. Syst. Evol. Microbiol.">
        <title>The Global Catalogue of Microorganisms (GCM) 10K type strain sequencing project: providing services to taxonomists for standard genome sequencing and annotation.</title>
        <authorList>
            <consortium name="The Broad Institute Genomics Platform"/>
            <consortium name="The Broad Institute Genome Sequencing Center for Infectious Disease"/>
            <person name="Wu L."/>
            <person name="Ma J."/>
        </authorList>
    </citation>
    <scope>NUCLEOTIDE SEQUENCE [LARGE SCALE GENOMIC DNA]</scope>
    <source>
        <strain evidence="6">JCM 31920</strain>
    </source>
</reference>
<evidence type="ECO:0000256" key="1">
    <source>
        <dbReference type="ARBA" id="ARBA00007274"/>
    </source>
</evidence>
<evidence type="ECO:0000256" key="4">
    <source>
        <dbReference type="ARBA" id="ARBA00023315"/>
    </source>
</evidence>
<comment type="similarity">
    <text evidence="1">Belongs to the transferase hexapeptide repeat family.</text>
</comment>
<dbReference type="PANTHER" id="PTHR23416:SF23">
    <property type="entry name" value="ACETYLTRANSFERASE C18B11.09C-RELATED"/>
    <property type="match status" value="1"/>
</dbReference>
<evidence type="ECO:0000256" key="3">
    <source>
        <dbReference type="ARBA" id="ARBA00022737"/>
    </source>
</evidence>
<keyword evidence="2" id="KW-0808">Transferase</keyword>
<dbReference type="Pfam" id="PF14602">
    <property type="entry name" value="Hexapep_2"/>
    <property type="match status" value="1"/>
</dbReference>
<dbReference type="SUPFAM" id="SSF51161">
    <property type="entry name" value="Trimeric LpxA-like enzymes"/>
    <property type="match status" value="1"/>
</dbReference>
<dbReference type="Pfam" id="PF00132">
    <property type="entry name" value="Hexapep"/>
    <property type="match status" value="1"/>
</dbReference>
<name>A0ABP8M3V8_9BACT</name>
<proteinExistence type="inferred from homology"/>
<dbReference type="EMBL" id="BAABEY010000030">
    <property type="protein sequence ID" value="GAA4443687.1"/>
    <property type="molecule type" value="Genomic_DNA"/>
</dbReference>
<dbReference type="PROSITE" id="PS00101">
    <property type="entry name" value="HEXAPEP_TRANSFERASES"/>
    <property type="match status" value="1"/>
</dbReference>
<keyword evidence="6" id="KW-1185">Reference proteome</keyword>
<dbReference type="Proteomes" id="UP001501508">
    <property type="component" value="Unassembled WGS sequence"/>
</dbReference>
<evidence type="ECO:0008006" key="7">
    <source>
        <dbReference type="Google" id="ProtNLM"/>
    </source>
</evidence>
<keyword evidence="4" id="KW-0012">Acyltransferase</keyword>
<dbReference type="InterPro" id="IPR051159">
    <property type="entry name" value="Hexapeptide_acetyltransf"/>
</dbReference>
<accession>A0ABP8M3V8</accession>
<evidence type="ECO:0000313" key="6">
    <source>
        <dbReference type="Proteomes" id="UP001501508"/>
    </source>
</evidence>
<dbReference type="CDD" id="cd04647">
    <property type="entry name" value="LbH_MAT_like"/>
    <property type="match status" value="1"/>
</dbReference>
<evidence type="ECO:0000256" key="2">
    <source>
        <dbReference type="ARBA" id="ARBA00022679"/>
    </source>
</evidence>
<keyword evidence="3" id="KW-0677">Repeat</keyword>
<evidence type="ECO:0000313" key="5">
    <source>
        <dbReference type="EMBL" id="GAA4443687.1"/>
    </source>
</evidence>
<dbReference type="InterPro" id="IPR001451">
    <property type="entry name" value="Hexapep"/>
</dbReference>
<comment type="caution">
    <text evidence="5">The sequence shown here is derived from an EMBL/GenBank/DDBJ whole genome shotgun (WGS) entry which is preliminary data.</text>
</comment>
<gene>
    <name evidence="5" type="ORF">GCM10023091_32660</name>
</gene>